<accession>A0A7S0SD81</accession>
<feature type="transmembrane region" description="Helical" evidence="1">
    <location>
        <begin position="28"/>
        <end position="49"/>
    </location>
</feature>
<name>A0A7S0SD81_9CHLO</name>
<proteinExistence type="predicted"/>
<evidence type="ECO:0000256" key="1">
    <source>
        <dbReference type="SAM" id="Phobius"/>
    </source>
</evidence>
<reference evidence="2" key="1">
    <citation type="submission" date="2021-01" db="EMBL/GenBank/DDBJ databases">
        <authorList>
            <person name="Corre E."/>
            <person name="Pelletier E."/>
            <person name="Niang G."/>
            <person name="Scheremetjew M."/>
            <person name="Finn R."/>
            <person name="Kale V."/>
            <person name="Holt S."/>
            <person name="Cochrane G."/>
            <person name="Meng A."/>
            <person name="Brown T."/>
            <person name="Cohen L."/>
        </authorList>
    </citation>
    <scope>NUCLEOTIDE SEQUENCE</scope>
    <source>
        <strain evidence="2">SL-175</strain>
    </source>
</reference>
<keyword evidence="1" id="KW-1133">Transmembrane helix</keyword>
<keyword evidence="1" id="KW-0812">Transmembrane</keyword>
<gene>
    <name evidence="2" type="ORF">MANT1106_LOCUS6320</name>
</gene>
<dbReference type="SUPFAM" id="SSF53474">
    <property type="entry name" value="alpha/beta-Hydrolases"/>
    <property type="match status" value="1"/>
</dbReference>
<sequence length="416" mass="42785">MPVVPRRLPAKQATPGLPKHQGGANTSLLAFFAACATMLSMFLVVTHIAPGAPTDLASLSGADAAVVFERVGPDAVEVVWQGAASSPPRGTMFLAHGCNHAATDFFPRCAQCPKCTGLPEETALVGKARARGYAVVAVSSVGRCWSGAADVPRVKRAIDAVVAKNVHLAGKPVFAFGVSSGGAFVGILPFFTAVDGIIAQISSVRLPKLDNFSLAEELRAQGGRGDFPPVVFSHMARDELTGKLIDGAKKYLERMGTPVRITELSPLPIHDGFFAARIHAASGDGLGAVGVGGAGGAIGAETSAAMAGALRQADMLDARGFLAEDPRASNWRDALEPLAAADSLQPDKSALSEVLNVAYALHEVSSDRFDEDVTWLEVKAEEAKAGRLGVVDAAAGAAAGGAAPAPRATIPRRAAA</sequence>
<dbReference type="AlphaFoldDB" id="A0A7S0SD81"/>
<dbReference type="InterPro" id="IPR029058">
    <property type="entry name" value="AB_hydrolase_fold"/>
</dbReference>
<keyword evidence="1" id="KW-0472">Membrane</keyword>
<dbReference type="PANTHER" id="PTHR35128">
    <property type="entry name" value="SECRETION-REGULATING GUANINE NUCLEOTIDE EXCHANGE FACTOR"/>
    <property type="match status" value="1"/>
</dbReference>
<protein>
    <submittedName>
        <fullName evidence="2">Uncharacterized protein</fullName>
    </submittedName>
</protein>
<dbReference type="PROSITE" id="PS51257">
    <property type="entry name" value="PROKAR_LIPOPROTEIN"/>
    <property type="match status" value="1"/>
</dbReference>
<evidence type="ECO:0000313" key="2">
    <source>
        <dbReference type="EMBL" id="CAD8703638.1"/>
    </source>
</evidence>
<dbReference type="Gene3D" id="3.40.50.1820">
    <property type="entry name" value="alpha/beta hydrolase"/>
    <property type="match status" value="1"/>
</dbReference>
<organism evidence="2">
    <name type="scientific">Mantoniella antarctica</name>
    <dbReference type="NCBI Taxonomy" id="81844"/>
    <lineage>
        <taxon>Eukaryota</taxon>
        <taxon>Viridiplantae</taxon>
        <taxon>Chlorophyta</taxon>
        <taxon>Mamiellophyceae</taxon>
        <taxon>Mamiellales</taxon>
        <taxon>Mamiellaceae</taxon>
        <taxon>Mantoniella</taxon>
    </lineage>
</organism>
<dbReference type="PANTHER" id="PTHR35128:SF1">
    <property type="entry name" value="SECRETION-REGULATING GUANINE NUCLEOTIDE EXCHANGE FACTOR"/>
    <property type="match status" value="1"/>
</dbReference>
<dbReference type="EMBL" id="HBFC01010881">
    <property type="protein sequence ID" value="CAD8703638.1"/>
    <property type="molecule type" value="Transcribed_RNA"/>
</dbReference>